<dbReference type="GO" id="GO:0016618">
    <property type="term" value="F:hydroxypyruvate reductase [NAD(P)H] activity"/>
    <property type="evidence" value="ECO:0007669"/>
    <property type="project" value="TreeGrafter"/>
</dbReference>
<feature type="domain" description="D-isomer specific 2-hydroxyacid dehydrogenase catalytic" evidence="5">
    <location>
        <begin position="60"/>
        <end position="190"/>
    </location>
</feature>
<comment type="caution">
    <text evidence="7">The sequence shown here is derived from an EMBL/GenBank/DDBJ whole genome shotgun (WGS) entry which is preliminary data.</text>
</comment>
<dbReference type="AlphaFoldDB" id="A0AAV8H8X7"/>
<feature type="region of interest" description="Disordered" evidence="4">
    <location>
        <begin position="157"/>
        <end position="176"/>
    </location>
</feature>
<feature type="region of interest" description="Disordered" evidence="4">
    <location>
        <begin position="185"/>
        <end position="208"/>
    </location>
</feature>
<dbReference type="SUPFAM" id="SSF51735">
    <property type="entry name" value="NAD(P)-binding Rossmann-fold domains"/>
    <property type="match status" value="1"/>
</dbReference>
<sequence>MEKGICDVTSKEPQGKPEVLLLQPLSIYFEPILSQKFNLLKPWESPLPLNVFLSNHAQFVQAIIASGPNCLPIENSLLILLPNLGIITAMTVGVDHIDLEACREKGVAVTNAGSTYSPDAADFAVGLLVDVLRQVSMGDRFVRKGLWPVDGDGLLGSQRKSTESHPQEHKAKKNPFQSFPRSEAFLNADTHPSPNQNPMATTTTNTPKIEQKPKVLVLQHINASFEGVLSPHFDLVKAEESSLPLPAFLSTHCQHIKALITFAPIVTVDSSLLDQLPSLGLVACTSVGFNHVDVDACRKRGVAVTNAGEMFTPDVADYAVGLLVDVLRRVVMADQYVRNGSWMLKGDYPLGSKVSGKRVGIVGLGSIGSHVAKRLTAFGCPISYFSRAPKPNYPSYTYFPNVLDLARESDVLILSCALTDETRNIINRDVMIALGKDGVIINVGRGALIDEPELVRCLKEGVIGGAGLDVFVNEPEVPEELTHMENVVLSDHRAVTTPESFKNVLELAIANLDAFFSGKPLLSPVSC</sequence>
<protein>
    <submittedName>
        <fullName evidence="7">Glyoxylate reductase/hydroxypyruvate reductase</fullName>
    </submittedName>
</protein>
<organism evidence="7 8">
    <name type="scientific">Rhynchospora pubera</name>
    <dbReference type="NCBI Taxonomy" id="906938"/>
    <lineage>
        <taxon>Eukaryota</taxon>
        <taxon>Viridiplantae</taxon>
        <taxon>Streptophyta</taxon>
        <taxon>Embryophyta</taxon>
        <taxon>Tracheophyta</taxon>
        <taxon>Spermatophyta</taxon>
        <taxon>Magnoliopsida</taxon>
        <taxon>Liliopsida</taxon>
        <taxon>Poales</taxon>
        <taxon>Cyperaceae</taxon>
        <taxon>Cyperoideae</taxon>
        <taxon>Rhynchosporeae</taxon>
        <taxon>Rhynchospora</taxon>
    </lineage>
</organism>
<dbReference type="Pfam" id="PF00389">
    <property type="entry name" value="2-Hacid_dh"/>
    <property type="match status" value="2"/>
</dbReference>
<dbReference type="InterPro" id="IPR036291">
    <property type="entry name" value="NAD(P)-bd_dom_sf"/>
</dbReference>
<evidence type="ECO:0000259" key="5">
    <source>
        <dbReference type="Pfam" id="PF00389"/>
    </source>
</evidence>
<dbReference type="GO" id="GO:0051287">
    <property type="term" value="F:NAD binding"/>
    <property type="evidence" value="ECO:0007669"/>
    <property type="project" value="InterPro"/>
</dbReference>
<dbReference type="Pfam" id="PF02826">
    <property type="entry name" value="2-Hacid_dh_C"/>
    <property type="match status" value="1"/>
</dbReference>
<keyword evidence="8" id="KW-1185">Reference proteome</keyword>
<evidence type="ECO:0000256" key="4">
    <source>
        <dbReference type="SAM" id="MobiDB-lite"/>
    </source>
</evidence>
<dbReference type="Proteomes" id="UP001140206">
    <property type="component" value="Chromosome 1"/>
</dbReference>
<evidence type="ECO:0000256" key="2">
    <source>
        <dbReference type="ARBA" id="ARBA00023002"/>
    </source>
</evidence>
<dbReference type="FunFam" id="3.40.50.720:FF:000213">
    <property type="entry name" value="Putative 2-hydroxyacid dehydrogenase"/>
    <property type="match status" value="1"/>
</dbReference>
<proteinExistence type="predicted"/>
<dbReference type="InterPro" id="IPR050223">
    <property type="entry name" value="D-isomer_2-hydroxyacid_DH"/>
</dbReference>
<reference evidence="7" key="1">
    <citation type="submission" date="2022-08" db="EMBL/GenBank/DDBJ databases">
        <authorList>
            <person name="Marques A."/>
        </authorList>
    </citation>
    <scope>NUCLEOTIDE SEQUENCE</scope>
    <source>
        <strain evidence="7">RhyPub2mFocal</strain>
        <tissue evidence="7">Leaves</tissue>
    </source>
</reference>
<feature type="domain" description="D-isomer specific 2-hydroxyacid dehydrogenase NAD-binding" evidence="6">
    <location>
        <begin position="321"/>
        <end position="494"/>
    </location>
</feature>
<evidence type="ECO:0000256" key="1">
    <source>
        <dbReference type="ARBA" id="ARBA00022857"/>
    </source>
</evidence>
<dbReference type="Gene3D" id="3.40.50.720">
    <property type="entry name" value="NAD(P)-binding Rossmann-like Domain"/>
    <property type="match status" value="3"/>
</dbReference>
<evidence type="ECO:0000313" key="7">
    <source>
        <dbReference type="EMBL" id="KAJ4812400.1"/>
    </source>
</evidence>
<dbReference type="InterPro" id="IPR029752">
    <property type="entry name" value="D-isomer_DH_CS1"/>
</dbReference>
<evidence type="ECO:0000256" key="3">
    <source>
        <dbReference type="ARBA" id="ARBA00023027"/>
    </source>
</evidence>
<dbReference type="EMBL" id="JAMFTS010000001">
    <property type="protein sequence ID" value="KAJ4812400.1"/>
    <property type="molecule type" value="Genomic_DNA"/>
</dbReference>
<keyword evidence="2" id="KW-0560">Oxidoreductase</keyword>
<dbReference type="PANTHER" id="PTHR10996">
    <property type="entry name" value="2-HYDROXYACID DEHYDROGENASE-RELATED"/>
    <property type="match status" value="1"/>
</dbReference>
<dbReference type="PROSITE" id="PS00065">
    <property type="entry name" value="D_2_HYDROXYACID_DH_1"/>
    <property type="match status" value="1"/>
</dbReference>
<feature type="compositionally biased region" description="Basic and acidic residues" evidence="4">
    <location>
        <begin position="160"/>
        <end position="169"/>
    </location>
</feature>
<evidence type="ECO:0000259" key="6">
    <source>
        <dbReference type="Pfam" id="PF02826"/>
    </source>
</evidence>
<dbReference type="CDD" id="cd12156">
    <property type="entry name" value="HPPR"/>
    <property type="match status" value="1"/>
</dbReference>
<dbReference type="GO" id="GO:0030267">
    <property type="term" value="F:glyoxylate reductase (NADPH) activity"/>
    <property type="evidence" value="ECO:0007669"/>
    <property type="project" value="TreeGrafter"/>
</dbReference>
<dbReference type="PANTHER" id="PTHR10996:SF268">
    <property type="entry name" value="GLYOXYLATE_HYDROXYPYRUVATE REDUCTASE HPR3"/>
    <property type="match status" value="1"/>
</dbReference>
<feature type="compositionally biased region" description="Polar residues" evidence="4">
    <location>
        <begin position="190"/>
        <end position="208"/>
    </location>
</feature>
<evidence type="ECO:0000313" key="8">
    <source>
        <dbReference type="Proteomes" id="UP001140206"/>
    </source>
</evidence>
<keyword evidence="1" id="KW-0521">NADP</keyword>
<dbReference type="GO" id="GO:0005829">
    <property type="term" value="C:cytosol"/>
    <property type="evidence" value="ECO:0007669"/>
    <property type="project" value="TreeGrafter"/>
</dbReference>
<accession>A0AAV8H8X7</accession>
<dbReference type="InterPro" id="IPR006139">
    <property type="entry name" value="D-isomer_2_OHA_DH_cat_dom"/>
</dbReference>
<dbReference type="SUPFAM" id="SSF52283">
    <property type="entry name" value="Formate/glycerate dehydrogenase catalytic domain-like"/>
    <property type="match status" value="2"/>
</dbReference>
<gene>
    <name evidence="7" type="ORF">LUZ62_024966</name>
</gene>
<keyword evidence="3" id="KW-0520">NAD</keyword>
<name>A0AAV8H8X7_9POAL</name>
<dbReference type="InterPro" id="IPR006140">
    <property type="entry name" value="D-isomer_DH_NAD-bd"/>
</dbReference>
<feature type="domain" description="D-isomer specific 2-hydroxyacid dehydrogenase catalytic" evidence="5">
    <location>
        <begin position="252"/>
        <end position="525"/>
    </location>
</feature>